<dbReference type="InterPro" id="IPR055414">
    <property type="entry name" value="LRR_R13L4/SHOC2-like"/>
</dbReference>
<sequence length="755" mass="87264">MQETAVSFASQHVLPKFLEAIKMVRDLRKEVAEVTDELENIQDFIHEASKVAEAGEDNKDPRCGALLCKAVEFIKSQIHRLQIAYEIQDVKSLVREERDGFKNHFPIEPRSDSYRGKENLTWHKFRMDPLFIKEHEVVGLESPIKTLKKWLTEGRKERTVISIVGMAGLGKTTLSKQVFDRVRKDFKCHALITVSRSYTVEELLRTMTNELCKERKEDPPRDVSTMNQLSLIKEVRNRLCNKRYILLFDDVWNETFWGDIELALIDNKNRSRILITTRDEKVVEFCKKCLFFEVHKLQPLSKEKSLELLCKKAFGYGFDGCCPKDYEEVGLDIVRKCGCLPLAIVAIAEGFVKHERGRNLEEVAQQQLMELISRSLNTGFCHYIDEHNHLESSGAIRRLTIATSSNGLSESMEESQHVQSILIFMNEVSSEDFTSRWLAKYRRLKELDFEFAPLNYVPENLGSLIHLKYLSFRNTSITSLPESIGKLQNLETLNVRVRTYMEIEVPKEITKLRKLRCLLGNRMSAIAVKESLGSMASLEKMYILIVDPDGVMQLLERLDILTQYEGEVIDLHITSSLSKLRKLQLHGNLKEFPSWISWLKNLVKLSLVESRLTNSPLMSLGNMPNLCILSFRSNSYEGETLHFENGGFQKLKELELQRLHQLSFIFIDRGALQPLENLKLIHIPQLKALPSGLQHLKKLKFIDIFNPSSELRQKFHPTERDHPIERKDRWIIIAENPETSTSSSITKRIYSIYHG</sequence>
<evidence type="ECO:0000256" key="2">
    <source>
        <dbReference type="ARBA" id="ARBA00022821"/>
    </source>
</evidence>
<feature type="domain" description="Disease resistance R13L4/SHOC-2-like LRR" evidence="4">
    <location>
        <begin position="417"/>
        <end position="584"/>
    </location>
</feature>
<dbReference type="GO" id="GO:0043531">
    <property type="term" value="F:ADP binding"/>
    <property type="evidence" value="ECO:0007669"/>
    <property type="project" value="InterPro"/>
</dbReference>
<dbReference type="Gene3D" id="3.80.10.10">
    <property type="entry name" value="Ribonuclease Inhibitor"/>
    <property type="match status" value="1"/>
</dbReference>
<keyword evidence="2" id="KW-0611">Plant defense</keyword>
<gene>
    <name evidence="5" type="ORF">DEO72_LG1g1848</name>
</gene>
<dbReference type="PANTHER" id="PTHR36766">
    <property type="entry name" value="PLANT BROAD-SPECTRUM MILDEW RESISTANCE PROTEIN RPW8"/>
    <property type="match status" value="1"/>
</dbReference>
<dbReference type="SUPFAM" id="SSF52540">
    <property type="entry name" value="P-loop containing nucleoside triphosphate hydrolases"/>
    <property type="match status" value="1"/>
</dbReference>
<dbReference type="PRINTS" id="PR00364">
    <property type="entry name" value="DISEASERSIST"/>
</dbReference>
<keyword evidence="1" id="KW-0677">Repeat</keyword>
<dbReference type="Pfam" id="PF23598">
    <property type="entry name" value="LRR_14"/>
    <property type="match status" value="1"/>
</dbReference>
<evidence type="ECO:0000256" key="1">
    <source>
        <dbReference type="ARBA" id="ARBA00022737"/>
    </source>
</evidence>
<accession>A0A4D6KJT7</accession>
<dbReference type="Gene3D" id="1.10.8.430">
    <property type="entry name" value="Helical domain of apoptotic protease-activating factors"/>
    <property type="match status" value="1"/>
</dbReference>
<dbReference type="InterPro" id="IPR027417">
    <property type="entry name" value="P-loop_NTPase"/>
</dbReference>
<evidence type="ECO:0000313" key="5">
    <source>
        <dbReference type="EMBL" id="QCD78216.1"/>
    </source>
</evidence>
<feature type="domain" description="NB-ARC" evidence="3">
    <location>
        <begin position="141"/>
        <end position="314"/>
    </location>
</feature>
<dbReference type="GO" id="GO:0006952">
    <property type="term" value="P:defense response"/>
    <property type="evidence" value="ECO:0007669"/>
    <property type="project" value="UniProtKB-KW"/>
</dbReference>
<dbReference type="Proteomes" id="UP000501690">
    <property type="component" value="Linkage Group LG1"/>
</dbReference>
<evidence type="ECO:0000259" key="3">
    <source>
        <dbReference type="Pfam" id="PF00931"/>
    </source>
</evidence>
<dbReference type="InterPro" id="IPR042197">
    <property type="entry name" value="Apaf_helical"/>
</dbReference>
<dbReference type="SUPFAM" id="SSF52058">
    <property type="entry name" value="L domain-like"/>
    <property type="match status" value="1"/>
</dbReference>
<dbReference type="AlphaFoldDB" id="A0A4D6KJT7"/>
<dbReference type="FunFam" id="3.40.50.300:FF:001091">
    <property type="entry name" value="Probable disease resistance protein At1g61300"/>
    <property type="match status" value="1"/>
</dbReference>
<evidence type="ECO:0000313" key="6">
    <source>
        <dbReference type="Proteomes" id="UP000501690"/>
    </source>
</evidence>
<dbReference type="Gene3D" id="3.40.50.300">
    <property type="entry name" value="P-loop containing nucleotide triphosphate hydrolases"/>
    <property type="match status" value="1"/>
</dbReference>
<name>A0A4D6KJT7_VIGUN</name>
<dbReference type="Pfam" id="PF00931">
    <property type="entry name" value="NB-ARC"/>
    <property type="match status" value="1"/>
</dbReference>
<proteinExistence type="predicted"/>
<organism evidence="5 6">
    <name type="scientific">Vigna unguiculata</name>
    <name type="common">Cowpea</name>
    <dbReference type="NCBI Taxonomy" id="3917"/>
    <lineage>
        <taxon>Eukaryota</taxon>
        <taxon>Viridiplantae</taxon>
        <taxon>Streptophyta</taxon>
        <taxon>Embryophyta</taxon>
        <taxon>Tracheophyta</taxon>
        <taxon>Spermatophyta</taxon>
        <taxon>Magnoliopsida</taxon>
        <taxon>eudicotyledons</taxon>
        <taxon>Gunneridae</taxon>
        <taxon>Pentapetalae</taxon>
        <taxon>rosids</taxon>
        <taxon>fabids</taxon>
        <taxon>Fabales</taxon>
        <taxon>Fabaceae</taxon>
        <taxon>Papilionoideae</taxon>
        <taxon>50 kb inversion clade</taxon>
        <taxon>NPAAA clade</taxon>
        <taxon>indigoferoid/millettioid clade</taxon>
        <taxon>Phaseoleae</taxon>
        <taxon>Vigna</taxon>
    </lineage>
</organism>
<reference evidence="5 6" key="1">
    <citation type="submission" date="2019-04" db="EMBL/GenBank/DDBJ databases">
        <title>An improved genome assembly and genetic linkage map for asparagus bean, Vigna unguiculata ssp. sesquipedialis.</title>
        <authorList>
            <person name="Xia Q."/>
            <person name="Zhang R."/>
            <person name="Dong Y."/>
        </authorList>
    </citation>
    <scope>NUCLEOTIDE SEQUENCE [LARGE SCALE GENOMIC DNA]</scope>
    <source>
        <tissue evidence="5">Leaf</tissue>
    </source>
</reference>
<evidence type="ECO:0000259" key="4">
    <source>
        <dbReference type="Pfam" id="PF23598"/>
    </source>
</evidence>
<dbReference type="InterPro" id="IPR032675">
    <property type="entry name" value="LRR_dom_sf"/>
</dbReference>
<keyword evidence="6" id="KW-1185">Reference proteome</keyword>
<protein>
    <submittedName>
        <fullName evidence="5">Disease resistance protein RPM1</fullName>
    </submittedName>
</protein>
<dbReference type="InterPro" id="IPR002182">
    <property type="entry name" value="NB-ARC"/>
</dbReference>
<dbReference type="PANTHER" id="PTHR36766:SF63">
    <property type="entry name" value="NB-ARC DOMAIN-CONTAINING PROTEIN"/>
    <property type="match status" value="1"/>
</dbReference>
<dbReference type="EMBL" id="CP039345">
    <property type="protein sequence ID" value="QCD78216.1"/>
    <property type="molecule type" value="Genomic_DNA"/>
</dbReference>